<keyword evidence="4 6" id="KW-1133">Transmembrane helix</keyword>
<dbReference type="Gene3D" id="1.20.1250.20">
    <property type="entry name" value="MFS general substrate transporter like domains"/>
    <property type="match status" value="1"/>
</dbReference>
<evidence type="ECO:0000256" key="3">
    <source>
        <dbReference type="ARBA" id="ARBA00022692"/>
    </source>
</evidence>
<evidence type="ECO:0008006" key="9">
    <source>
        <dbReference type="Google" id="ProtNLM"/>
    </source>
</evidence>
<comment type="caution">
    <text evidence="7">The sequence shown here is derived from an EMBL/GenBank/DDBJ whole genome shotgun (WGS) entry which is preliminary data.</text>
</comment>
<evidence type="ECO:0000256" key="4">
    <source>
        <dbReference type="ARBA" id="ARBA00022989"/>
    </source>
</evidence>
<evidence type="ECO:0000256" key="2">
    <source>
        <dbReference type="ARBA" id="ARBA00022448"/>
    </source>
</evidence>
<keyword evidence="3 6" id="KW-0812">Transmembrane</keyword>
<dbReference type="GO" id="GO:0005335">
    <property type="term" value="F:serotonin:sodium:chloride symporter activity"/>
    <property type="evidence" value="ECO:0007669"/>
    <property type="project" value="TreeGrafter"/>
</dbReference>
<proteinExistence type="predicted"/>
<reference evidence="7" key="1">
    <citation type="journal article" date="2021" name="Mol. Ecol. Resour.">
        <title>Apolygus lucorum genome provides insights into omnivorousness and mesophyll feeding.</title>
        <authorList>
            <person name="Liu Y."/>
            <person name="Liu H."/>
            <person name="Wang H."/>
            <person name="Huang T."/>
            <person name="Liu B."/>
            <person name="Yang B."/>
            <person name="Yin L."/>
            <person name="Li B."/>
            <person name="Zhang Y."/>
            <person name="Zhang S."/>
            <person name="Jiang F."/>
            <person name="Zhang X."/>
            <person name="Ren Y."/>
            <person name="Wang B."/>
            <person name="Wang S."/>
            <person name="Lu Y."/>
            <person name="Wu K."/>
            <person name="Fan W."/>
            <person name="Wang G."/>
        </authorList>
    </citation>
    <scope>NUCLEOTIDE SEQUENCE</scope>
    <source>
        <strain evidence="7">12Hb</strain>
    </source>
</reference>
<dbReference type="InterPro" id="IPR050930">
    <property type="entry name" value="MFS_Vesicular_Transporter"/>
</dbReference>
<dbReference type="SUPFAM" id="SSF103473">
    <property type="entry name" value="MFS general substrate transporter"/>
    <property type="match status" value="1"/>
</dbReference>
<dbReference type="AlphaFoldDB" id="A0A8S9WSF4"/>
<feature type="transmembrane region" description="Helical" evidence="6">
    <location>
        <begin position="144"/>
        <end position="163"/>
    </location>
</feature>
<keyword evidence="2" id="KW-0813">Transport</keyword>
<evidence type="ECO:0000256" key="6">
    <source>
        <dbReference type="SAM" id="Phobius"/>
    </source>
</evidence>
<dbReference type="PANTHER" id="PTHR23506:SF23">
    <property type="entry name" value="GH10249P"/>
    <property type="match status" value="1"/>
</dbReference>
<organism evidence="7 8">
    <name type="scientific">Apolygus lucorum</name>
    <name type="common">Small green plant bug</name>
    <name type="synonym">Lygocoris lucorum</name>
    <dbReference type="NCBI Taxonomy" id="248454"/>
    <lineage>
        <taxon>Eukaryota</taxon>
        <taxon>Metazoa</taxon>
        <taxon>Ecdysozoa</taxon>
        <taxon>Arthropoda</taxon>
        <taxon>Hexapoda</taxon>
        <taxon>Insecta</taxon>
        <taxon>Pterygota</taxon>
        <taxon>Neoptera</taxon>
        <taxon>Paraneoptera</taxon>
        <taxon>Hemiptera</taxon>
        <taxon>Heteroptera</taxon>
        <taxon>Panheteroptera</taxon>
        <taxon>Cimicomorpha</taxon>
        <taxon>Miridae</taxon>
        <taxon>Mirini</taxon>
        <taxon>Apolygus</taxon>
    </lineage>
</organism>
<dbReference type="Pfam" id="PF07690">
    <property type="entry name" value="MFS_1"/>
    <property type="match status" value="1"/>
</dbReference>
<feature type="transmembrane region" description="Helical" evidence="6">
    <location>
        <begin position="83"/>
        <end position="103"/>
    </location>
</feature>
<dbReference type="InterPro" id="IPR036259">
    <property type="entry name" value="MFS_trans_sf"/>
</dbReference>
<name>A0A8S9WSF4_APOLU</name>
<dbReference type="GO" id="GO:0043195">
    <property type="term" value="C:terminal bouton"/>
    <property type="evidence" value="ECO:0007669"/>
    <property type="project" value="TreeGrafter"/>
</dbReference>
<gene>
    <name evidence="7" type="ORF">GE061_006778</name>
</gene>
<feature type="transmembrane region" description="Helical" evidence="6">
    <location>
        <begin position="50"/>
        <end position="71"/>
    </location>
</feature>
<dbReference type="Proteomes" id="UP000466442">
    <property type="component" value="Unassembled WGS sequence"/>
</dbReference>
<evidence type="ECO:0000313" key="7">
    <source>
        <dbReference type="EMBL" id="KAF6198756.1"/>
    </source>
</evidence>
<protein>
    <recommendedName>
        <fullName evidence="9">Major facilitator superfamily (MFS) profile domain-containing protein</fullName>
    </recommendedName>
</protein>
<evidence type="ECO:0000256" key="5">
    <source>
        <dbReference type="ARBA" id="ARBA00023136"/>
    </source>
</evidence>
<keyword evidence="5 6" id="KW-0472">Membrane</keyword>
<feature type="transmembrane region" description="Helical" evidence="6">
    <location>
        <begin position="110"/>
        <end position="132"/>
    </location>
</feature>
<keyword evidence="8" id="KW-1185">Reference proteome</keyword>
<comment type="subcellular location">
    <subcellularLocation>
        <location evidence="1">Membrane</location>
        <topology evidence="1">Multi-pass membrane protein</topology>
    </subcellularLocation>
</comment>
<dbReference type="GO" id="GO:0030672">
    <property type="term" value="C:synaptic vesicle membrane"/>
    <property type="evidence" value="ECO:0007669"/>
    <property type="project" value="TreeGrafter"/>
</dbReference>
<dbReference type="OrthoDB" id="5086884at2759"/>
<evidence type="ECO:0000256" key="1">
    <source>
        <dbReference type="ARBA" id="ARBA00004141"/>
    </source>
</evidence>
<evidence type="ECO:0000313" key="8">
    <source>
        <dbReference type="Proteomes" id="UP000466442"/>
    </source>
</evidence>
<sequence>MIPVLLMKGTNLQKSALPRKHLRRKSILVIIHEVDTLPAPDLSEESDYDWWLATLLGLLIIGACLMCIPLATNMYDLIVPNAGLGFAIGMVDSSMMPHLAYLVDIRHTAVYGTVYAIGDVAFCLGYCIGPAVSGTLVNTIGFEWMLVLIAFLNFGYAPLMFMLRHPPTKEEEEVYKANRIPEHEYFRSKYLAAGVFHKC</sequence>
<dbReference type="PANTHER" id="PTHR23506">
    <property type="entry name" value="GH10249P"/>
    <property type="match status" value="1"/>
</dbReference>
<dbReference type="EMBL" id="WIXP02000015">
    <property type="protein sequence ID" value="KAF6198756.1"/>
    <property type="molecule type" value="Genomic_DNA"/>
</dbReference>
<accession>A0A8S9WSF4</accession>
<dbReference type="InterPro" id="IPR011701">
    <property type="entry name" value="MFS"/>
</dbReference>
<dbReference type="GO" id="GO:0015842">
    <property type="term" value="P:aminergic neurotransmitter loading into synaptic vesicle"/>
    <property type="evidence" value="ECO:0007669"/>
    <property type="project" value="TreeGrafter"/>
</dbReference>